<sequence length="98" mass="10375">MNTGSIVVILASPAVVVMAAPTQGDSSNILDVDKRQGCSRQIKWEAGGYETDWNEHCQQHCESSGIGRGCCTGTVNNHIESSGCFPGWNVCRGTCAAN</sequence>
<evidence type="ECO:0000256" key="1">
    <source>
        <dbReference type="SAM" id="SignalP"/>
    </source>
</evidence>
<proteinExistence type="predicted"/>
<name>A0AAN7CA69_9PEZI</name>
<keyword evidence="3" id="KW-1185">Reference proteome</keyword>
<gene>
    <name evidence="2" type="ORF">C8A03DRAFT_33723</name>
</gene>
<accession>A0AAN7CA69</accession>
<dbReference type="EMBL" id="MU860102">
    <property type="protein sequence ID" value="KAK4238269.1"/>
    <property type="molecule type" value="Genomic_DNA"/>
</dbReference>
<evidence type="ECO:0000313" key="3">
    <source>
        <dbReference type="Proteomes" id="UP001303760"/>
    </source>
</evidence>
<reference evidence="2" key="1">
    <citation type="journal article" date="2023" name="Mol. Phylogenet. Evol.">
        <title>Genome-scale phylogeny and comparative genomics of the fungal order Sordariales.</title>
        <authorList>
            <person name="Hensen N."/>
            <person name="Bonometti L."/>
            <person name="Westerberg I."/>
            <person name="Brannstrom I.O."/>
            <person name="Guillou S."/>
            <person name="Cros-Aarteil S."/>
            <person name="Calhoun S."/>
            <person name="Haridas S."/>
            <person name="Kuo A."/>
            <person name="Mondo S."/>
            <person name="Pangilinan J."/>
            <person name="Riley R."/>
            <person name="LaButti K."/>
            <person name="Andreopoulos B."/>
            <person name="Lipzen A."/>
            <person name="Chen C."/>
            <person name="Yan M."/>
            <person name="Daum C."/>
            <person name="Ng V."/>
            <person name="Clum A."/>
            <person name="Steindorff A."/>
            <person name="Ohm R.A."/>
            <person name="Martin F."/>
            <person name="Silar P."/>
            <person name="Natvig D.O."/>
            <person name="Lalanne C."/>
            <person name="Gautier V."/>
            <person name="Ament-Velasquez S.L."/>
            <person name="Kruys A."/>
            <person name="Hutchinson M.I."/>
            <person name="Powell A.J."/>
            <person name="Barry K."/>
            <person name="Miller A.N."/>
            <person name="Grigoriev I.V."/>
            <person name="Debuchy R."/>
            <person name="Gladieux P."/>
            <person name="Hiltunen Thoren M."/>
            <person name="Johannesson H."/>
        </authorList>
    </citation>
    <scope>NUCLEOTIDE SEQUENCE</scope>
    <source>
        <strain evidence="2">CBS 532.94</strain>
    </source>
</reference>
<feature type="signal peptide" evidence="1">
    <location>
        <begin position="1"/>
        <end position="19"/>
    </location>
</feature>
<dbReference type="Proteomes" id="UP001303760">
    <property type="component" value="Unassembled WGS sequence"/>
</dbReference>
<comment type="caution">
    <text evidence="2">The sequence shown here is derived from an EMBL/GenBank/DDBJ whole genome shotgun (WGS) entry which is preliminary data.</text>
</comment>
<evidence type="ECO:0000313" key="2">
    <source>
        <dbReference type="EMBL" id="KAK4238269.1"/>
    </source>
</evidence>
<organism evidence="2 3">
    <name type="scientific">Achaetomium macrosporum</name>
    <dbReference type="NCBI Taxonomy" id="79813"/>
    <lineage>
        <taxon>Eukaryota</taxon>
        <taxon>Fungi</taxon>
        <taxon>Dikarya</taxon>
        <taxon>Ascomycota</taxon>
        <taxon>Pezizomycotina</taxon>
        <taxon>Sordariomycetes</taxon>
        <taxon>Sordariomycetidae</taxon>
        <taxon>Sordariales</taxon>
        <taxon>Chaetomiaceae</taxon>
        <taxon>Achaetomium</taxon>
    </lineage>
</organism>
<dbReference type="AlphaFoldDB" id="A0AAN7CA69"/>
<feature type="chain" id="PRO_5043033319" evidence="1">
    <location>
        <begin position="20"/>
        <end position="98"/>
    </location>
</feature>
<keyword evidence="1" id="KW-0732">Signal</keyword>
<reference evidence="2" key="2">
    <citation type="submission" date="2023-05" db="EMBL/GenBank/DDBJ databases">
        <authorList>
            <consortium name="Lawrence Berkeley National Laboratory"/>
            <person name="Steindorff A."/>
            <person name="Hensen N."/>
            <person name="Bonometti L."/>
            <person name="Westerberg I."/>
            <person name="Brannstrom I.O."/>
            <person name="Guillou S."/>
            <person name="Cros-Aarteil S."/>
            <person name="Calhoun S."/>
            <person name="Haridas S."/>
            <person name="Kuo A."/>
            <person name="Mondo S."/>
            <person name="Pangilinan J."/>
            <person name="Riley R."/>
            <person name="Labutti K."/>
            <person name="Andreopoulos B."/>
            <person name="Lipzen A."/>
            <person name="Chen C."/>
            <person name="Yanf M."/>
            <person name="Daum C."/>
            <person name="Ng V."/>
            <person name="Clum A."/>
            <person name="Ohm R."/>
            <person name="Martin F."/>
            <person name="Silar P."/>
            <person name="Natvig D."/>
            <person name="Lalanne C."/>
            <person name="Gautier V."/>
            <person name="Ament-Velasquez S.L."/>
            <person name="Kruys A."/>
            <person name="Hutchinson M.I."/>
            <person name="Powell A.J."/>
            <person name="Barry K."/>
            <person name="Miller A.N."/>
            <person name="Grigoriev I.V."/>
            <person name="Debuchy R."/>
            <person name="Gladieux P."/>
            <person name="Thoren M.H."/>
            <person name="Johannesson H."/>
        </authorList>
    </citation>
    <scope>NUCLEOTIDE SEQUENCE</scope>
    <source>
        <strain evidence="2">CBS 532.94</strain>
    </source>
</reference>
<protein>
    <submittedName>
        <fullName evidence="2">Uncharacterized protein</fullName>
    </submittedName>
</protein>